<proteinExistence type="inferred from homology"/>
<gene>
    <name evidence="4" type="ORF">GGI25_002605</name>
</gene>
<comment type="similarity">
    <text evidence="1">Belongs to the TRAFAC class TrmE-Era-EngA-EngB-Septin-like GTPase superfamily. Septin GTPase family.</text>
</comment>
<accession>A0A9W8G8A0</accession>
<feature type="region of interest" description="Disordered" evidence="2">
    <location>
        <begin position="332"/>
        <end position="363"/>
    </location>
</feature>
<dbReference type="Proteomes" id="UP001151518">
    <property type="component" value="Unassembled WGS sequence"/>
</dbReference>
<keyword evidence="1" id="KW-0342">GTP-binding</keyword>
<name>A0A9W8G8A0_9FUNG</name>
<evidence type="ECO:0000256" key="2">
    <source>
        <dbReference type="SAM" id="MobiDB-lite"/>
    </source>
</evidence>
<dbReference type="Pfam" id="PF00735">
    <property type="entry name" value="Septin"/>
    <property type="match status" value="2"/>
</dbReference>
<protein>
    <recommendedName>
        <fullName evidence="3">Septin-type G domain-containing protein</fullName>
    </recommendedName>
</protein>
<evidence type="ECO:0000313" key="4">
    <source>
        <dbReference type="EMBL" id="KAJ2678101.1"/>
    </source>
</evidence>
<dbReference type="SUPFAM" id="SSF52540">
    <property type="entry name" value="P-loop containing nucleoside triphosphate hydrolases"/>
    <property type="match status" value="1"/>
</dbReference>
<dbReference type="Gene3D" id="3.40.50.300">
    <property type="entry name" value="P-loop containing nucleotide triphosphate hydrolases"/>
    <property type="match status" value="1"/>
</dbReference>
<evidence type="ECO:0000259" key="3">
    <source>
        <dbReference type="PROSITE" id="PS51719"/>
    </source>
</evidence>
<feature type="domain" description="Septin-type G" evidence="3">
    <location>
        <begin position="14"/>
        <end position="455"/>
    </location>
</feature>
<dbReference type="PANTHER" id="PTHR18884">
    <property type="entry name" value="SEPTIN"/>
    <property type="match status" value="1"/>
</dbReference>
<feature type="region of interest" description="Disordered" evidence="2">
    <location>
        <begin position="477"/>
        <end position="531"/>
    </location>
</feature>
<comment type="caution">
    <text evidence="4">The sequence shown here is derived from an EMBL/GenBank/DDBJ whole genome shotgun (WGS) entry which is preliminary data.</text>
</comment>
<feature type="region of interest" description="Disordered" evidence="2">
    <location>
        <begin position="708"/>
        <end position="727"/>
    </location>
</feature>
<feature type="region of interest" description="Disordered" evidence="2">
    <location>
        <begin position="613"/>
        <end position="640"/>
    </location>
</feature>
<feature type="region of interest" description="Disordered" evidence="2">
    <location>
        <begin position="549"/>
        <end position="587"/>
    </location>
</feature>
<dbReference type="InterPro" id="IPR027417">
    <property type="entry name" value="P-loop_NTPase"/>
</dbReference>
<feature type="compositionally biased region" description="Low complexity" evidence="2">
    <location>
        <begin position="563"/>
        <end position="580"/>
    </location>
</feature>
<dbReference type="AlphaFoldDB" id="A0A9W8G8A0"/>
<dbReference type="PROSITE" id="PS51719">
    <property type="entry name" value="G_SEPTIN"/>
    <property type="match status" value="1"/>
</dbReference>
<evidence type="ECO:0000256" key="1">
    <source>
        <dbReference type="RuleBase" id="RU004560"/>
    </source>
</evidence>
<dbReference type="EMBL" id="JANBTW010000024">
    <property type="protein sequence ID" value="KAJ2678101.1"/>
    <property type="molecule type" value="Genomic_DNA"/>
</dbReference>
<keyword evidence="1" id="KW-0547">Nucleotide-binding</keyword>
<feature type="compositionally biased region" description="Basic residues" evidence="2">
    <location>
        <begin position="496"/>
        <end position="521"/>
    </location>
</feature>
<sequence>MERHQRILSHRRHSPESFNVMVVGRRGVGKSTLLQTICDSFYSLRIESLSEGDRVMFPSATTKDSTMIAEEVLDPFCVFDSLSGTTLIRRCKVRIRDIAYHNPISVELIDTPGIDGHDEAKAAATINEICREVERRLQATLDEELKTRRDKSSFASAHIHAILYLLPPPVYYSSTTDSHSHRLDAAVDIVTEADLRAIRRLSQYANVIPAIGKCDTIEATDRKMLKNRSFYRELNELLMPARLFDYSDLPNTQREPRTEVMAYRRKILHRLPFQVCGSKHVDEWQQMRLPEYQTSSQSRVSVADWRVLISDHNRVNSSAAMITEGIFRNHRRQSSSGSEIRNPTAIVNAPTTSQRVRGIQKQQDEDRREALFVSATSSIQSLALRSNTVQIKRLHQRREVSLVREFSWGILQLNNPEHCDFALLVDILFHSFRSSLECWTDEVHYEKYRMQRIAADPNYFDISYVMATYLEQEQARRAVPVSTHHKSLGSQPRNSGSKHKNGTHTHKRSESHHTHTQRRHTTANAGELVNGNGNKDISIVSNAATAGNASSAASGFPLRGNTEESSTESSSGTNGSNGNNAHSNERSEKTKILNNAAQFNFYFPLPLTRIPGSPPDTAVTATTSATAATTSPNTRTQTPTAAATAAYSNTNNTNRPASANPHRNSAATTLTTIAAPHNPLSAPASPPLKPNDADTGSFMKRGLMSLLTGGNGSKASSKKAELGDTSQRGRRFTISAKTGSAFV</sequence>
<evidence type="ECO:0000313" key="5">
    <source>
        <dbReference type="Proteomes" id="UP001151518"/>
    </source>
</evidence>
<reference evidence="4" key="1">
    <citation type="submission" date="2022-07" db="EMBL/GenBank/DDBJ databases">
        <title>Phylogenomic reconstructions and comparative analyses of Kickxellomycotina fungi.</title>
        <authorList>
            <person name="Reynolds N.K."/>
            <person name="Stajich J.E."/>
            <person name="Barry K."/>
            <person name="Grigoriev I.V."/>
            <person name="Crous P."/>
            <person name="Smith M.E."/>
        </authorList>
    </citation>
    <scope>NUCLEOTIDE SEQUENCE</scope>
    <source>
        <strain evidence="4">NRRL 3115</strain>
    </source>
</reference>
<feature type="compositionally biased region" description="Low complexity" evidence="2">
    <location>
        <begin position="615"/>
        <end position="640"/>
    </location>
</feature>
<dbReference type="GO" id="GO:0005525">
    <property type="term" value="F:GTP binding"/>
    <property type="evidence" value="ECO:0007669"/>
    <property type="project" value="UniProtKB-KW"/>
</dbReference>
<dbReference type="OrthoDB" id="416553at2759"/>
<organism evidence="4 5">
    <name type="scientific">Coemansia spiralis</name>
    <dbReference type="NCBI Taxonomy" id="417178"/>
    <lineage>
        <taxon>Eukaryota</taxon>
        <taxon>Fungi</taxon>
        <taxon>Fungi incertae sedis</taxon>
        <taxon>Zoopagomycota</taxon>
        <taxon>Kickxellomycotina</taxon>
        <taxon>Kickxellomycetes</taxon>
        <taxon>Kickxellales</taxon>
        <taxon>Kickxellaceae</taxon>
        <taxon>Coemansia</taxon>
    </lineage>
</organism>
<dbReference type="InterPro" id="IPR030379">
    <property type="entry name" value="G_SEPTIN_dom"/>
</dbReference>